<evidence type="ECO:0000313" key="1">
    <source>
        <dbReference type="EMBL" id="SDE59060.1"/>
    </source>
</evidence>
<accession>A0A1G7E6D8</accession>
<evidence type="ECO:0000313" key="2">
    <source>
        <dbReference type="Proteomes" id="UP000199072"/>
    </source>
</evidence>
<name>A0A1G7E6D8_9SPHI</name>
<dbReference type="EMBL" id="FNAI01000007">
    <property type="protein sequence ID" value="SDE59060.1"/>
    <property type="molecule type" value="Genomic_DNA"/>
</dbReference>
<reference evidence="1 2" key="1">
    <citation type="submission" date="2016-10" db="EMBL/GenBank/DDBJ databases">
        <authorList>
            <person name="de Groot N.N."/>
        </authorList>
    </citation>
    <scope>NUCLEOTIDE SEQUENCE [LARGE SCALE GENOMIC DNA]</scope>
    <source>
        <strain evidence="1 2">47C3B</strain>
    </source>
</reference>
<gene>
    <name evidence="1" type="ORF">SAMN05216464_107284</name>
</gene>
<sequence length="55" mass="6423">MCIPKVFFVVEIISWSMNVHKIISVYFTILDKFVHIKNTSLNGVNFKFFNLLNDG</sequence>
<organism evidence="1 2">
    <name type="scientific">Mucilaginibacter pineti</name>
    <dbReference type="NCBI Taxonomy" id="1391627"/>
    <lineage>
        <taxon>Bacteria</taxon>
        <taxon>Pseudomonadati</taxon>
        <taxon>Bacteroidota</taxon>
        <taxon>Sphingobacteriia</taxon>
        <taxon>Sphingobacteriales</taxon>
        <taxon>Sphingobacteriaceae</taxon>
        <taxon>Mucilaginibacter</taxon>
    </lineage>
</organism>
<dbReference type="Proteomes" id="UP000199072">
    <property type="component" value="Unassembled WGS sequence"/>
</dbReference>
<proteinExistence type="predicted"/>
<protein>
    <submittedName>
        <fullName evidence="1">Uncharacterized protein</fullName>
    </submittedName>
</protein>
<dbReference type="AlphaFoldDB" id="A0A1G7E6D8"/>
<keyword evidence="2" id="KW-1185">Reference proteome</keyword>
<dbReference type="STRING" id="1391627.SAMN05216464_107284"/>